<dbReference type="SUPFAM" id="SSF52172">
    <property type="entry name" value="CheY-like"/>
    <property type="match status" value="1"/>
</dbReference>
<dbReference type="GO" id="GO:0032993">
    <property type="term" value="C:protein-DNA complex"/>
    <property type="evidence" value="ECO:0007669"/>
    <property type="project" value="TreeGrafter"/>
</dbReference>
<dbReference type="InterPro" id="IPR039420">
    <property type="entry name" value="WalR-like"/>
</dbReference>
<keyword evidence="2 5" id="KW-0238">DNA-binding</keyword>
<keyword evidence="4" id="KW-0597">Phosphoprotein</keyword>
<dbReference type="EMBL" id="LGSS01000002">
    <property type="protein sequence ID" value="KNF09566.1"/>
    <property type="molecule type" value="Genomic_DNA"/>
</dbReference>
<dbReference type="AlphaFoldDB" id="A0A0L0WDP7"/>
<dbReference type="PANTHER" id="PTHR48111:SF73">
    <property type="entry name" value="ALKALINE PHOSPHATASE SYNTHESIS TRANSCRIPTIONAL REGULATORY PROTEIN PHOP"/>
    <property type="match status" value="1"/>
</dbReference>
<dbReference type="CDD" id="cd17574">
    <property type="entry name" value="REC_OmpR"/>
    <property type="match status" value="1"/>
</dbReference>
<evidence type="ECO:0000256" key="4">
    <source>
        <dbReference type="PROSITE-ProRule" id="PRU00169"/>
    </source>
</evidence>
<evidence type="ECO:0000256" key="3">
    <source>
        <dbReference type="ARBA" id="ARBA00023163"/>
    </source>
</evidence>
<dbReference type="SMART" id="SM00448">
    <property type="entry name" value="REC"/>
    <property type="match status" value="1"/>
</dbReference>
<evidence type="ECO:0000259" key="7">
    <source>
        <dbReference type="PROSITE" id="PS51755"/>
    </source>
</evidence>
<evidence type="ECO:0000256" key="1">
    <source>
        <dbReference type="ARBA" id="ARBA00023015"/>
    </source>
</evidence>
<gene>
    <name evidence="8" type="ORF">CLPU_2c00170</name>
</gene>
<feature type="modified residue" description="4-aspartylphosphate" evidence="4">
    <location>
        <position position="52"/>
    </location>
</feature>
<dbReference type="Pfam" id="PF00486">
    <property type="entry name" value="Trans_reg_C"/>
    <property type="match status" value="1"/>
</dbReference>
<evidence type="ECO:0000256" key="5">
    <source>
        <dbReference type="PROSITE-ProRule" id="PRU01091"/>
    </source>
</evidence>
<dbReference type="SMART" id="SM00862">
    <property type="entry name" value="Trans_reg_C"/>
    <property type="match status" value="1"/>
</dbReference>
<dbReference type="PROSITE" id="PS51755">
    <property type="entry name" value="OMPR_PHOB"/>
    <property type="match status" value="1"/>
</dbReference>
<dbReference type="STRING" id="1503.CLPU_2c00170"/>
<dbReference type="InterPro" id="IPR036388">
    <property type="entry name" value="WH-like_DNA-bd_sf"/>
</dbReference>
<feature type="DNA-binding region" description="OmpR/PhoB-type" evidence="5">
    <location>
        <begin position="124"/>
        <end position="224"/>
    </location>
</feature>
<accession>A0A0L0WDP7</accession>
<proteinExistence type="predicted"/>
<dbReference type="Gene3D" id="1.10.10.10">
    <property type="entry name" value="Winged helix-like DNA-binding domain superfamily/Winged helix DNA-binding domain"/>
    <property type="match status" value="1"/>
</dbReference>
<reference evidence="9" key="1">
    <citation type="submission" date="2015-07" db="EMBL/GenBank/DDBJ databases">
        <title>Draft genome sequence of the purine-degrading Gottschalkia purinilyticum DSM 1384 (formerly Clostridium purinilyticum).</title>
        <authorList>
            <person name="Poehlein A."/>
            <person name="Schiel-Bengelsdorf B."/>
            <person name="Bengelsdorf F.R."/>
            <person name="Daniel R."/>
            <person name="Duerre P."/>
        </authorList>
    </citation>
    <scope>NUCLEOTIDE SEQUENCE [LARGE SCALE GENOMIC DNA]</scope>
    <source>
        <strain evidence="9">DSM 1384</strain>
    </source>
</reference>
<dbReference type="InterPro" id="IPR001789">
    <property type="entry name" value="Sig_transdc_resp-reg_receiver"/>
</dbReference>
<evidence type="ECO:0000256" key="2">
    <source>
        <dbReference type="ARBA" id="ARBA00023125"/>
    </source>
</evidence>
<sequence>MSNILLVEDDKSLNRGISFKLSKEGYNVFASENINEAKKVLNDENIDLIILDVGLPDGNGFDFCSEIRMISDVLIIFLTACDEEVDIVTGLDIGGDDYITKPFSLMILISKVNAFLRRNSLKVTKEIVSEDITLYDDVMKVFKDNEEVILSKTEFKLIKYLMTNSQQIITKEQLLTELWDIDGIFVEQNTVAVNIRRLREKIEDNPSKPKYIKTVRGIGYIWTERCVMK</sequence>
<dbReference type="Proteomes" id="UP000037267">
    <property type="component" value="Unassembled WGS sequence"/>
</dbReference>
<feature type="domain" description="Response regulatory" evidence="6">
    <location>
        <begin position="3"/>
        <end position="116"/>
    </location>
</feature>
<dbReference type="Gene3D" id="6.10.250.690">
    <property type="match status" value="1"/>
</dbReference>
<dbReference type="PATRIC" id="fig|1503.3.peg.1514"/>
<dbReference type="PROSITE" id="PS50110">
    <property type="entry name" value="RESPONSE_REGULATORY"/>
    <property type="match status" value="1"/>
</dbReference>
<dbReference type="InterPro" id="IPR011006">
    <property type="entry name" value="CheY-like_superfamily"/>
</dbReference>
<dbReference type="GO" id="GO:0006355">
    <property type="term" value="P:regulation of DNA-templated transcription"/>
    <property type="evidence" value="ECO:0007669"/>
    <property type="project" value="InterPro"/>
</dbReference>
<feature type="domain" description="OmpR/PhoB-type" evidence="7">
    <location>
        <begin position="124"/>
        <end position="224"/>
    </location>
</feature>
<dbReference type="RefSeq" id="WP_050353968.1">
    <property type="nucleotide sequence ID" value="NZ_LGSS01000002.1"/>
</dbReference>
<dbReference type="CDD" id="cd00383">
    <property type="entry name" value="trans_reg_C"/>
    <property type="match status" value="1"/>
</dbReference>
<keyword evidence="9" id="KW-1185">Reference proteome</keyword>
<dbReference type="GO" id="GO:0005829">
    <property type="term" value="C:cytosol"/>
    <property type="evidence" value="ECO:0007669"/>
    <property type="project" value="TreeGrafter"/>
</dbReference>
<evidence type="ECO:0000313" key="8">
    <source>
        <dbReference type="EMBL" id="KNF09566.1"/>
    </source>
</evidence>
<keyword evidence="3" id="KW-0804">Transcription</keyword>
<dbReference type="OrthoDB" id="9790442at2"/>
<protein>
    <submittedName>
        <fullName evidence="8">Putative transcriptional regulator</fullName>
    </submittedName>
</protein>
<evidence type="ECO:0000313" key="9">
    <source>
        <dbReference type="Proteomes" id="UP000037267"/>
    </source>
</evidence>
<organism evidence="8 9">
    <name type="scientific">Gottschalkia purinilytica</name>
    <name type="common">Clostridium purinilyticum</name>
    <dbReference type="NCBI Taxonomy" id="1503"/>
    <lineage>
        <taxon>Bacteria</taxon>
        <taxon>Bacillati</taxon>
        <taxon>Bacillota</taxon>
        <taxon>Tissierellia</taxon>
        <taxon>Tissierellales</taxon>
        <taxon>Gottschalkiaceae</taxon>
        <taxon>Gottschalkia</taxon>
    </lineage>
</organism>
<keyword evidence="1" id="KW-0805">Transcription regulation</keyword>
<comment type="caution">
    <text evidence="8">The sequence shown here is derived from an EMBL/GenBank/DDBJ whole genome shotgun (WGS) entry which is preliminary data.</text>
</comment>
<dbReference type="PANTHER" id="PTHR48111">
    <property type="entry name" value="REGULATOR OF RPOS"/>
    <property type="match status" value="1"/>
</dbReference>
<dbReference type="GO" id="GO:0000156">
    <property type="term" value="F:phosphorelay response regulator activity"/>
    <property type="evidence" value="ECO:0007669"/>
    <property type="project" value="TreeGrafter"/>
</dbReference>
<dbReference type="InterPro" id="IPR001867">
    <property type="entry name" value="OmpR/PhoB-type_DNA-bd"/>
</dbReference>
<dbReference type="GO" id="GO:0000976">
    <property type="term" value="F:transcription cis-regulatory region binding"/>
    <property type="evidence" value="ECO:0007669"/>
    <property type="project" value="TreeGrafter"/>
</dbReference>
<dbReference type="Gene3D" id="3.40.50.2300">
    <property type="match status" value="1"/>
</dbReference>
<evidence type="ECO:0000259" key="6">
    <source>
        <dbReference type="PROSITE" id="PS50110"/>
    </source>
</evidence>
<dbReference type="Pfam" id="PF00072">
    <property type="entry name" value="Response_reg"/>
    <property type="match status" value="1"/>
</dbReference>
<name>A0A0L0WDP7_GOTPU</name>